<dbReference type="Proteomes" id="UP000289691">
    <property type="component" value="Unassembled WGS sequence"/>
</dbReference>
<evidence type="ECO:0000256" key="1">
    <source>
        <dbReference type="SAM" id="MobiDB-lite"/>
    </source>
</evidence>
<dbReference type="OrthoDB" id="383194at2157"/>
<sequence length="342" mass="34993">MRTVTLGVVILLAVGAMATIGLGDGGPDATGDALSQQATPDETPTDADGEAGATPLDTVPEAVVDDGSLNLTALYERHSEVLRSEGYRVTENVTVDMNGTLSHGLNETETASADNRSLVVRNATTFGRAVQMEVWTTEDERFVRVERDGNVTYQRLPTEPVGPRGEGGPPGGNGTATGERPGPMPQRGPGVMGPGQAVPGAVLLALENATGEFTVAEEPLPEADTGAESVTLTAPIELADPRFDASGNVTLVVDDRGVVRAVNGAVEAEQRTVTMRYELRVEEVGVPSVEEPDWLSEARDEATTPGPGPGMGPGPGPGPGPGRGPGTDRGPGDGPGPGPGGP</sequence>
<comment type="caution">
    <text evidence="2">The sequence shown here is derived from an EMBL/GenBank/DDBJ whole genome shotgun (WGS) entry which is preliminary data.</text>
</comment>
<gene>
    <name evidence="2" type="ORF">EAF64_18370</name>
</gene>
<dbReference type="AlphaFoldDB" id="A0A498KVT0"/>
<feature type="compositionally biased region" description="Gly residues" evidence="1">
    <location>
        <begin position="323"/>
        <end position="333"/>
    </location>
</feature>
<feature type="region of interest" description="Disordered" evidence="1">
    <location>
        <begin position="288"/>
        <end position="342"/>
    </location>
</feature>
<evidence type="ECO:0000313" key="3">
    <source>
        <dbReference type="Proteomes" id="UP000289691"/>
    </source>
</evidence>
<reference evidence="2 3" key="1">
    <citation type="submission" date="2019-01" db="EMBL/GenBank/DDBJ databases">
        <title>Halorientalis sp. F13-25 a new haloarchaeum isolated from hypersaline water.</title>
        <authorList>
            <person name="Ana D.-V."/>
            <person name="Cristina S.-P."/>
            <person name="Antonio V."/>
        </authorList>
    </citation>
    <scope>NUCLEOTIDE SEQUENCE [LARGE SCALE GENOMIC DNA]</scope>
    <source>
        <strain evidence="2 3">F13-25</strain>
    </source>
</reference>
<feature type="compositionally biased region" description="Polar residues" evidence="1">
    <location>
        <begin position="33"/>
        <end position="42"/>
    </location>
</feature>
<keyword evidence="3" id="KW-1185">Reference proteome</keyword>
<proteinExistence type="predicted"/>
<feature type="region of interest" description="Disordered" evidence="1">
    <location>
        <begin position="154"/>
        <end position="185"/>
    </location>
</feature>
<feature type="compositionally biased region" description="Gly residues" evidence="1">
    <location>
        <begin position="164"/>
        <end position="175"/>
    </location>
</feature>
<protein>
    <submittedName>
        <fullName evidence="2">Uncharacterized protein</fullName>
    </submittedName>
</protein>
<name>A0A498KVT0_9EURY</name>
<accession>A0A498KVT0</accession>
<organism evidence="2 3">
    <name type="scientific">Halorientalis pallida</name>
    <dbReference type="NCBI Taxonomy" id="2479928"/>
    <lineage>
        <taxon>Archaea</taxon>
        <taxon>Methanobacteriati</taxon>
        <taxon>Methanobacteriota</taxon>
        <taxon>Stenosarchaea group</taxon>
        <taxon>Halobacteria</taxon>
        <taxon>Halobacteriales</taxon>
        <taxon>Haloarculaceae</taxon>
        <taxon>Halorientalis</taxon>
    </lineage>
</organism>
<dbReference type="RefSeq" id="WP_129070442.1">
    <property type="nucleotide sequence ID" value="NZ_RDFA01000008.1"/>
</dbReference>
<feature type="region of interest" description="Disordered" evidence="1">
    <location>
        <begin position="28"/>
        <end position="55"/>
    </location>
</feature>
<feature type="compositionally biased region" description="Pro residues" evidence="1">
    <location>
        <begin position="306"/>
        <end position="322"/>
    </location>
</feature>
<dbReference type="EMBL" id="RDFA01000008">
    <property type="protein sequence ID" value="RXK46643.1"/>
    <property type="molecule type" value="Genomic_DNA"/>
</dbReference>
<evidence type="ECO:0000313" key="2">
    <source>
        <dbReference type="EMBL" id="RXK46643.1"/>
    </source>
</evidence>